<feature type="domain" description="Secretion system C-terminal sorting" evidence="2">
    <location>
        <begin position="547"/>
        <end position="613"/>
    </location>
</feature>
<dbReference type="STRING" id="262004.SAMN04489796_103272"/>
<gene>
    <name evidence="3" type="ORF">SAMN04489796_103272</name>
</gene>
<dbReference type="Pfam" id="PF18962">
    <property type="entry name" value="Por_Secre_tail"/>
    <property type="match status" value="1"/>
</dbReference>
<sequence length="614" mass="66656">MKNFKPTLIFLSAICFYNLSEAQQFETGIDDQNQLQDDYIADDQNYLNGIPNETEFDYNIEPSMSSESVLDHKLEDEHLERSTFDDSVTYVYDDGWVSTDPVLNGLDASDLIVVQSGELTFSSSITLSLITVEGAASIIIESGVVVTANIILNSVAGGYSSLISDGTITGVVTYNRNTSMLGENELVSPPLTGQLYSVFSSANLNLGTHPSIPTIKAYAPFVTATSLYNNLDTQGDGSHVLAAGNGYRAATTDGGDLTYVGTVETSDIDDLVITDAGDGNTWNLIGNPYPSYLDLNTFYAANIDELNPESKGLYCYTGDFFNPWEILNQATLELSANTVLLAPGQGFFVKAKTGGGLIDFTTEMRAVIIPVGEYSRGTSDAVSAHHGYIKLKLSSASSNYYTDFFFNSNASEGLDPGYDASIFESVPPAFSIYSSLIEGNEDLVLAIQALNNVSMDDAIISLGVNANQGQELTFSIAESDMSDLTNIYLEDIVNNTVTLLNTTDYIFTPSTDLSGTGRFYLRFENTTLSTINVEAESVKIYVDNTAKTININGQLQSNTTAKLFDVNGRLVLTNVLNTNNTNQSINVSQLSSGVYIVELDNNTNERRIEKLIIR</sequence>
<evidence type="ECO:0000313" key="3">
    <source>
        <dbReference type="EMBL" id="SDH59643.1"/>
    </source>
</evidence>
<accession>A0A1G8DPI9</accession>
<dbReference type="Proteomes" id="UP000199492">
    <property type="component" value="Unassembled WGS sequence"/>
</dbReference>
<dbReference type="AlphaFoldDB" id="A0A1G8DPI9"/>
<evidence type="ECO:0000256" key="1">
    <source>
        <dbReference type="ARBA" id="ARBA00022729"/>
    </source>
</evidence>
<dbReference type="OrthoDB" id="1182534at2"/>
<keyword evidence="1" id="KW-0732">Signal</keyword>
<keyword evidence="4" id="KW-1185">Reference proteome</keyword>
<proteinExistence type="predicted"/>
<protein>
    <submittedName>
        <fullName evidence="3">Por secretion system C-terminal sorting domain-containing protein</fullName>
    </submittedName>
</protein>
<reference evidence="4" key="1">
    <citation type="submission" date="2016-10" db="EMBL/GenBank/DDBJ databases">
        <authorList>
            <person name="Varghese N."/>
            <person name="Submissions S."/>
        </authorList>
    </citation>
    <scope>NUCLEOTIDE SEQUENCE [LARGE SCALE GENOMIC DNA]</scope>
    <source>
        <strain evidence="4">DSM 15363</strain>
    </source>
</reference>
<dbReference type="EMBL" id="FNCZ01000003">
    <property type="protein sequence ID" value="SDH59643.1"/>
    <property type="molecule type" value="Genomic_DNA"/>
</dbReference>
<name>A0A1G8DPI9_9FLAO</name>
<evidence type="ECO:0000313" key="4">
    <source>
        <dbReference type="Proteomes" id="UP000199492"/>
    </source>
</evidence>
<organism evidence="3 4">
    <name type="scientific">Winogradskyella thalassocola</name>
    <dbReference type="NCBI Taxonomy" id="262004"/>
    <lineage>
        <taxon>Bacteria</taxon>
        <taxon>Pseudomonadati</taxon>
        <taxon>Bacteroidota</taxon>
        <taxon>Flavobacteriia</taxon>
        <taxon>Flavobacteriales</taxon>
        <taxon>Flavobacteriaceae</taxon>
        <taxon>Winogradskyella</taxon>
    </lineage>
</organism>
<dbReference type="NCBIfam" id="TIGR04183">
    <property type="entry name" value="Por_Secre_tail"/>
    <property type="match status" value="1"/>
</dbReference>
<evidence type="ECO:0000259" key="2">
    <source>
        <dbReference type="Pfam" id="PF18962"/>
    </source>
</evidence>
<dbReference type="RefSeq" id="WP_092467669.1">
    <property type="nucleotide sequence ID" value="NZ_FNCZ01000003.1"/>
</dbReference>
<dbReference type="InterPro" id="IPR026444">
    <property type="entry name" value="Secre_tail"/>
</dbReference>